<protein>
    <submittedName>
        <fullName evidence="2">Uncharacterized protein</fullName>
    </submittedName>
</protein>
<proteinExistence type="predicted"/>
<accession>A0AAD6YLV6</accession>
<reference evidence="2" key="1">
    <citation type="submission" date="2023-03" db="EMBL/GenBank/DDBJ databases">
        <title>Massive genome expansion in bonnet fungi (Mycena s.s.) driven by repeated elements and novel gene families across ecological guilds.</title>
        <authorList>
            <consortium name="Lawrence Berkeley National Laboratory"/>
            <person name="Harder C.B."/>
            <person name="Miyauchi S."/>
            <person name="Viragh M."/>
            <person name="Kuo A."/>
            <person name="Thoen E."/>
            <person name="Andreopoulos B."/>
            <person name="Lu D."/>
            <person name="Skrede I."/>
            <person name="Drula E."/>
            <person name="Henrissat B."/>
            <person name="Morin E."/>
            <person name="Kohler A."/>
            <person name="Barry K."/>
            <person name="LaButti K."/>
            <person name="Morin E."/>
            <person name="Salamov A."/>
            <person name="Lipzen A."/>
            <person name="Mereny Z."/>
            <person name="Hegedus B."/>
            <person name="Baldrian P."/>
            <person name="Stursova M."/>
            <person name="Weitz H."/>
            <person name="Taylor A."/>
            <person name="Grigoriev I.V."/>
            <person name="Nagy L.G."/>
            <person name="Martin F."/>
            <person name="Kauserud H."/>
        </authorList>
    </citation>
    <scope>NUCLEOTIDE SEQUENCE</scope>
    <source>
        <strain evidence="2">9144</strain>
    </source>
</reference>
<gene>
    <name evidence="2" type="ORF">GGX14DRAFT_387638</name>
</gene>
<keyword evidence="1" id="KW-1133">Transmembrane helix</keyword>
<sequence>MDEGLELVLGIMFFNLFVGPWALFRGITVLSPFTEIRPKHETLGTHRNNRPDEALHCIVARHGHVLVFRYRFWRERKSILISCGAAQTLAPHTGSNDKGVRLPVHGRGTYAANQETSGGPKFTAHLYRITNFMVSIEN</sequence>
<organism evidence="2 3">
    <name type="scientific">Mycena pura</name>
    <dbReference type="NCBI Taxonomy" id="153505"/>
    <lineage>
        <taxon>Eukaryota</taxon>
        <taxon>Fungi</taxon>
        <taxon>Dikarya</taxon>
        <taxon>Basidiomycota</taxon>
        <taxon>Agaricomycotina</taxon>
        <taxon>Agaricomycetes</taxon>
        <taxon>Agaricomycetidae</taxon>
        <taxon>Agaricales</taxon>
        <taxon>Marasmiineae</taxon>
        <taxon>Mycenaceae</taxon>
        <taxon>Mycena</taxon>
    </lineage>
</organism>
<feature type="transmembrane region" description="Helical" evidence="1">
    <location>
        <begin position="7"/>
        <end position="24"/>
    </location>
</feature>
<comment type="caution">
    <text evidence="2">The sequence shown here is derived from an EMBL/GenBank/DDBJ whole genome shotgun (WGS) entry which is preliminary data.</text>
</comment>
<dbReference type="AlphaFoldDB" id="A0AAD6YLV6"/>
<keyword evidence="1" id="KW-0812">Transmembrane</keyword>
<keyword evidence="1" id="KW-0472">Membrane</keyword>
<evidence type="ECO:0000256" key="1">
    <source>
        <dbReference type="SAM" id="Phobius"/>
    </source>
</evidence>
<name>A0AAD6YLV6_9AGAR</name>
<evidence type="ECO:0000313" key="2">
    <source>
        <dbReference type="EMBL" id="KAJ7223316.1"/>
    </source>
</evidence>
<dbReference type="Proteomes" id="UP001219525">
    <property type="component" value="Unassembled WGS sequence"/>
</dbReference>
<dbReference type="EMBL" id="JARJCW010000006">
    <property type="protein sequence ID" value="KAJ7223316.1"/>
    <property type="molecule type" value="Genomic_DNA"/>
</dbReference>
<keyword evidence="3" id="KW-1185">Reference proteome</keyword>
<evidence type="ECO:0000313" key="3">
    <source>
        <dbReference type="Proteomes" id="UP001219525"/>
    </source>
</evidence>